<gene>
    <name evidence="6" type="ORF">AKJ63_00395</name>
</gene>
<comment type="similarity">
    <text evidence="1">Belongs to the bacterial solute-binding protein 5 family.</text>
</comment>
<dbReference type="InterPro" id="IPR039424">
    <property type="entry name" value="SBP_5"/>
</dbReference>
<dbReference type="AlphaFoldDB" id="A0A133UCP0"/>
<feature type="domain" description="Solute-binding protein family 5" evidence="5">
    <location>
        <begin position="273"/>
        <end position="681"/>
    </location>
</feature>
<dbReference type="GO" id="GO:1904680">
    <property type="term" value="F:peptide transmembrane transporter activity"/>
    <property type="evidence" value="ECO:0007669"/>
    <property type="project" value="TreeGrafter"/>
</dbReference>
<keyword evidence="3" id="KW-0732">Signal</keyword>
<dbReference type="GO" id="GO:0015833">
    <property type="term" value="P:peptide transport"/>
    <property type="evidence" value="ECO:0007669"/>
    <property type="project" value="TreeGrafter"/>
</dbReference>
<dbReference type="SUPFAM" id="SSF53850">
    <property type="entry name" value="Periplasmic binding protein-like II"/>
    <property type="match status" value="1"/>
</dbReference>
<dbReference type="Gene3D" id="3.40.190.10">
    <property type="entry name" value="Periplasmic binding protein-like II"/>
    <property type="match status" value="1"/>
</dbReference>
<feature type="transmembrane region" description="Helical" evidence="4">
    <location>
        <begin position="12"/>
        <end position="34"/>
    </location>
</feature>
<keyword evidence="2" id="KW-0813">Transport</keyword>
<reference evidence="6 7" key="1">
    <citation type="journal article" date="2016" name="Sci. Rep.">
        <title>Metabolic traits of an uncultured archaeal lineage -MSBL1- from brine pools of the Red Sea.</title>
        <authorList>
            <person name="Mwirichia R."/>
            <person name="Alam I."/>
            <person name="Rashid M."/>
            <person name="Vinu M."/>
            <person name="Ba-Alawi W."/>
            <person name="Anthony Kamau A."/>
            <person name="Kamanda Ngugi D."/>
            <person name="Goker M."/>
            <person name="Klenk H.P."/>
            <person name="Bajic V."/>
            <person name="Stingl U."/>
        </authorList>
    </citation>
    <scope>NUCLEOTIDE SEQUENCE [LARGE SCALE GENOMIC DNA]</scope>
    <source>
        <strain evidence="6">SCGC-AAA259D18</strain>
    </source>
</reference>
<keyword evidence="4" id="KW-0472">Membrane</keyword>
<evidence type="ECO:0000256" key="3">
    <source>
        <dbReference type="ARBA" id="ARBA00022729"/>
    </source>
</evidence>
<dbReference type="Pfam" id="PF00496">
    <property type="entry name" value="SBP_bac_5"/>
    <property type="match status" value="1"/>
</dbReference>
<keyword evidence="4" id="KW-1133">Transmembrane helix</keyword>
<comment type="caution">
    <text evidence="6">The sequence shown here is derived from an EMBL/GenBank/DDBJ whole genome shotgun (WGS) entry which is preliminary data.</text>
</comment>
<evidence type="ECO:0000256" key="1">
    <source>
        <dbReference type="ARBA" id="ARBA00005695"/>
    </source>
</evidence>
<sequence length="925" mass="105589">MHERLGEWGISNSVIIGVAIVGIVLLIGGSIFYLSTRPEPDFAVKDLTISRTKVALGEPVTARVRVANVGDAKGTHTVRLKLDGETLKEKVTLEAGESRTVDFDIEKQEKRTYSLNIEGLSESFEVVEPAEFELSDLVVSPKEADLGEKVNVSVNVKNGGEIAGTCTVEVEIAGRMENETVSLSGGEDTTVSFVTRKFEAKEYQVRVEEWNLTENFVVAFDVPREKIFRIAWSDDLKKPITHPFGGVGFFNPFQESYGLTYQQLAYDDILESEMRPLLAENWEFSGDCTFLIHIRPEAHFRDGSPVTAEDVVFSLKKLGMPKYGGSPVKVVDNLVSEKEESYENVMNIESVDGKTVKVHLKEKYKRDRRVKRLLYYKIVPKERWSKMLDEHGADIREENPNVKNPSKMNASGPYTFYGQVDNRVILKRVENYWGNRLGNHYLPEFAEVKFYGGCPFEMAGENSHEMDISPHCPAPYPDFFENRRDYLLTWNMEGNNGRPMFFQESMFVIAPNYENEIFRHRWLRKALQYAIDQENGLGVYYGDEAIVASPPTYLAPDLPFYDEIANNKVIKSNYRTRIIKSATGSRLGIAHSPEKAIEILENHCEGSVEEGWWYPNKENGKKLGPWTISVVKGWVDCENICKAAAQDWSGIGIQVEANPKSYFDGWVPDYREGNFDFIQKWAETPVEGAAPVAETFLRNFVLTPDNIEHDPVWLSGIRYQKYWTEEYSLTEDTADEVKRLTMKLFSLEEGSEEYVRTVKKLQEIFIPQQTVFFTGHTPIDTVFNRDRWVNWSTIDDPYETSRYYPMSHSLKHCYPRNVRVTDFSLSKWAVSPGENAEVLVKVRNSDNVSHSYEVKLREGEPKPGPGPRVLRTEAGRVSANGTKTFKMEISFDQEGTYRLIVDEWRIDKWDPNSPLTQTLTVNKGS</sequence>
<proteinExistence type="inferred from homology"/>
<evidence type="ECO:0000256" key="2">
    <source>
        <dbReference type="ARBA" id="ARBA00022448"/>
    </source>
</evidence>
<dbReference type="EMBL" id="LHXM01000005">
    <property type="protein sequence ID" value="KXA91930.1"/>
    <property type="molecule type" value="Genomic_DNA"/>
</dbReference>
<name>A0A133UCP0_9EURY</name>
<accession>A0A133UCP0</accession>
<dbReference type="Proteomes" id="UP000070195">
    <property type="component" value="Unassembled WGS sequence"/>
</dbReference>
<dbReference type="PANTHER" id="PTHR30290">
    <property type="entry name" value="PERIPLASMIC BINDING COMPONENT OF ABC TRANSPORTER"/>
    <property type="match status" value="1"/>
</dbReference>
<dbReference type="Gene3D" id="2.60.40.10">
    <property type="entry name" value="Immunoglobulins"/>
    <property type="match status" value="2"/>
</dbReference>
<dbReference type="InterPro" id="IPR013783">
    <property type="entry name" value="Ig-like_fold"/>
</dbReference>
<keyword evidence="7" id="KW-1185">Reference proteome</keyword>
<evidence type="ECO:0000259" key="5">
    <source>
        <dbReference type="Pfam" id="PF00496"/>
    </source>
</evidence>
<dbReference type="Gene3D" id="3.90.76.10">
    <property type="entry name" value="Dipeptide-binding Protein, Domain 1"/>
    <property type="match status" value="1"/>
</dbReference>
<evidence type="ECO:0000256" key="4">
    <source>
        <dbReference type="SAM" id="Phobius"/>
    </source>
</evidence>
<organism evidence="6 7">
    <name type="scientific">candidate division MSBL1 archaeon SCGC-AAA259D18</name>
    <dbReference type="NCBI Taxonomy" id="1698262"/>
    <lineage>
        <taxon>Archaea</taxon>
        <taxon>Methanobacteriati</taxon>
        <taxon>Methanobacteriota</taxon>
        <taxon>candidate division MSBL1</taxon>
    </lineage>
</organism>
<dbReference type="PANTHER" id="PTHR30290:SF9">
    <property type="entry name" value="OLIGOPEPTIDE-BINDING PROTEIN APPA"/>
    <property type="match status" value="1"/>
</dbReference>
<protein>
    <recommendedName>
        <fullName evidence="5">Solute-binding protein family 5 domain-containing protein</fullName>
    </recommendedName>
</protein>
<dbReference type="Gene3D" id="3.10.105.10">
    <property type="entry name" value="Dipeptide-binding Protein, Domain 3"/>
    <property type="match status" value="1"/>
</dbReference>
<dbReference type="InterPro" id="IPR000914">
    <property type="entry name" value="SBP_5_dom"/>
</dbReference>
<evidence type="ECO:0000313" key="7">
    <source>
        <dbReference type="Proteomes" id="UP000070195"/>
    </source>
</evidence>
<evidence type="ECO:0000313" key="6">
    <source>
        <dbReference type="EMBL" id="KXA91930.1"/>
    </source>
</evidence>
<keyword evidence="4" id="KW-0812">Transmembrane</keyword>